<protein>
    <submittedName>
        <fullName evidence="1">Uncharacterized protein</fullName>
    </submittedName>
</protein>
<organism evidence="1 2">
    <name type="scientific">Desulfosarcina ovata subsp. ovata</name>
    <dbReference type="NCBI Taxonomy" id="2752305"/>
    <lineage>
        <taxon>Bacteria</taxon>
        <taxon>Pseudomonadati</taxon>
        <taxon>Thermodesulfobacteriota</taxon>
        <taxon>Desulfobacteria</taxon>
        <taxon>Desulfobacterales</taxon>
        <taxon>Desulfosarcinaceae</taxon>
        <taxon>Desulfosarcina</taxon>
    </lineage>
</organism>
<sequence>MSKRAPYQLHAQQACLLGYQQGNAGIGQGTVTALPISQLCDIVSHSNAMLRGREKAQPKIQKAS</sequence>
<evidence type="ECO:0000313" key="2">
    <source>
        <dbReference type="Proteomes" id="UP000422108"/>
    </source>
</evidence>
<dbReference type="AlphaFoldDB" id="A0A5K8A3C9"/>
<proteinExistence type="predicted"/>
<gene>
    <name evidence="1" type="ORF">DSCOOX_02350</name>
</gene>
<keyword evidence="2" id="KW-1185">Reference proteome</keyword>
<reference evidence="1 2" key="1">
    <citation type="submission" date="2019-11" db="EMBL/GenBank/DDBJ databases">
        <title>Comparative genomics of hydrocarbon-degrading Desulfosarcina strains.</title>
        <authorList>
            <person name="Watanabe M."/>
            <person name="Kojima H."/>
            <person name="Fukui M."/>
        </authorList>
    </citation>
    <scope>NUCLEOTIDE SEQUENCE [LARGE SCALE GENOMIC DNA]</scope>
    <source>
        <strain evidence="2">oXyS1</strain>
    </source>
</reference>
<evidence type="ECO:0000313" key="1">
    <source>
        <dbReference type="EMBL" id="BBO87055.1"/>
    </source>
</evidence>
<dbReference type="Proteomes" id="UP000422108">
    <property type="component" value="Chromosome"/>
</dbReference>
<accession>A0A5K8A3C9</accession>
<dbReference type="EMBL" id="AP021879">
    <property type="protein sequence ID" value="BBO87055.1"/>
    <property type="molecule type" value="Genomic_DNA"/>
</dbReference>
<name>A0A5K8A3C9_9BACT</name>